<name>A0A9Q9BXJ1_9STAP</name>
<protein>
    <submittedName>
        <fullName evidence="3">DegV family protein</fullName>
    </submittedName>
</protein>
<dbReference type="Gene3D" id="3.30.1180.10">
    <property type="match status" value="1"/>
</dbReference>
<sequence length="280" mass="30861">MRILVDSGSDLTLQEIEQHNLDFLPMSVAIGDKSYKDQLEIDNQTVYEAIQQGRRPMTSQVSIDQLTELFTEIAGKGEQAIYYAFSSALSGTYQSAVMVKEQVTERCPDFDIEIIDSHSASRGLGMQILDIVSLRDQGMTKDEIVTQIHEMHEAIVHLFTVEDLAYLAKGGRLSKSQAVLGSLINIKPLLTVEEGQLVPVGKYRGRKKVFKEMAAQLKKDGHGAVINISHSNDETGARQLADLIAQECGGTIHIHELGPTIASHTGQGTIAMYYFKEGHS</sequence>
<evidence type="ECO:0000256" key="1">
    <source>
        <dbReference type="ARBA" id="ARBA00003238"/>
    </source>
</evidence>
<dbReference type="PROSITE" id="PS51482">
    <property type="entry name" value="DEGV"/>
    <property type="match status" value="1"/>
</dbReference>
<dbReference type="InterPro" id="IPR050270">
    <property type="entry name" value="DegV_domain_contain"/>
</dbReference>
<evidence type="ECO:0000313" key="4">
    <source>
        <dbReference type="Proteomes" id="UP001057381"/>
    </source>
</evidence>
<dbReference type="InterPro" id="IPR043168">
    <property type="entry name" value="DegV_C"/>
</dbReference>
<evidence type="ECO:0000256" key="2">
    <source>
        <dbReference type="ARBA" id="ARBA00023121"/>
    </source>
</evidence>
<organism evidence="3 4">
    <name type="scientific">Macrococcus equipercicus</name>
    <dbReference type="NCBI Taxonomy" id="69967"/>
    <lineage>
        <taxon>Bacteria</taxon>
        <taxon>Bacillati</taxon>
        <taxon>Bacillota</taxon>
        <taxon>Bacilli</taxon>
        <taxon>Bacillales</taxon>
        <taxon>Staphylococcaceae</taxon>
        <taxon>Macrococcus</taxon>
    </lineage>
</organism>
<reference evidence="3" key="1">
    <citation type="submission" date="2021-04" db="EMBL/GenBank/DDBJ databases">
        <title>Complete Genome Sequences of Macrococcus spp. from dog and cattle.</title>
        <authorList>
            <person name="Schwendener S."/>
            <person name="Perreten V."/>
        </authorList>
    </citation>
    <scope>NUCLEOTIDE SEQUENCE</scope>
    <source>
        <strain evidence="3">Epi0143-OL</strain>
    </source>
</reference>
<dbReference type="Gene3D" id="3.40.50.10170">
    <property type="match status" value="1"/>
</dbReference>
<dbReference type="NCBIfam" id="TIGR00762">
    <property type="entry name" value="DegV"/>
    <property type="match status" value="1"/>
</dbReference>
<dbReference type="RefSeq" id="WP_254250356.1">
    <property type="nucleotide sequence ID" value="NZ_CP073809.1"/>
</dbReference>
<comment type="function">
    <text evidence="1">May bind long-chain fatty acids, such as palmitate, and may play a role in lipid transport or fatty acid metabolism.</text>
</comment>
<evidence type="ECO:0000313" key="3">
    <source>
        <dbReference type="EMBL" id="UTH14437.1"/>
    </source>
</evidence>
<dbReference type="Proteomes" id="UP001057381">
    <property type="component" value="Chromosome"/>
</dbReference>
<dbReference type="SUPFAM" id="SSF82549">
    <property type="entry name" value="DAK1/DegV-like"/>
    <property type="match status" value="1"/>
</dbReference>
<dbReference type="GO" id="GO:0008289">
    <property type="term" value="F:lipid binding"/>
    <property type="evidence" value="ECO:0007669"/>
    <property type="project" value="UniProtKB-KW"/>
</dbReference>
<proteinExistence type="predicted"/>
<dbReference type="AlphaFoldDB" id="A0A9Q9BXJ1"/>
<dbReference type="InterPro" id="IPR003797">
    <property type="entry name" value="DegV"/>
</dbReference>
<accession>A0A9Q9BXJ1</accession>
<dbReference type="KEGG" id="mequ:KFV11_03500"/>
<dbReference type="PANTHER" id="PTHR33434">
    <property type="entry name" value="DEGV DOMAIN-CONTAINING PROTEIN DR_1986-RELATED"/>
    <property type="match status" value="1"/>
</dbReference>
<keyword evidence="2" id="KW-0446">Lipid-binding</keyword>
<dbReference type="EMBL" id="CP073809">
    <property type="protein sequence ID" value="UTH14437.1"/>
    <property type="molecule type" value="Genomic_DNA"/>
</dbReference>
<dbReference type="Pfam" id="PF02645">
    <property type="entry name" value="DegV"/>
    <property type="match status" value="1"/>
</dbReference>
<dbReference type="PANTHER" id="PTHR33434:SF3">
    <property type="entry name" value="DEGV DOMAIN-CONTAINING PROTEIN YITS"/>
    <property type="match status" value="1"/>
</dbReference>
<gene>
    <name evidence="3" type="ORF">KFV11_03500</name>
</gene>